<organism evidence="2 3">
    <name type="scientific">Rangifer tarandus platyrhynchus</name>
    <name type="common">Svalbard reindeer</name>
    <dbReference type="NCBI Taxonomy" id="3082113"/>
    <lineage>
        <taxon>Eukaryota</taxon>
        <taxon>Metazoa</taxon>
        <taxon>Chordata</taxon>
        <taxon>Craniata</taxon>
        <taxon>Vertebrata</taxon>
        <taxon>Euteleostomi</taxon>
        <taxon>Mammalia</taxon>
        <taxon>Eutheria</taxon>
        <taxon>Laurasiatheria</taxon>
        <taxon>Artiodactyla</taxon>
        <taxon>Ruminantia</taxon>
        <taxon>Pecora</taxon>
        <taxon>Cervidae</taxon>
        <taxon>Odocoileinae</taxon>
        <taxon>Rangifer</taxon>
    </lineage>
</organism>
<evidence type="ECO:0000313" key="3">
    <source>
        <dbReference type="Proteomes" id="UP001176941"/>
    </source>
</evidence>
<keyword evidence="3" id="KW-1185">Reference proteome</keyword>
<protein>
    <submittedName>
        <fullName evidence="2">Uncharacterized protein</fullName>
    </submittedName>
</protein>
<evidence type="ECO:0000313" key="2">
    <source>
        <dbReference type="EMBL" id="CAI9166926.1"/>
    </source>
</evidence>
<evidence type="ECO:0000256" key="1">
    <source>
        <dbReference type="SAM" id="MobiDB-lite"/>
    </source>
</evidence>
<dbReference type="EMBL" id="OX459962">
    <property type="protein sequence ID" value="CAI9166926.1"/>
    <property type="molecule type" value="Genomic_DNA"/>
</dbReference>
<dbReference type="Proteomes" id="UP001176941">
    <property type="component" value="Chromosome 26"/>
</dbReference>
<gene>
    <name evidence="2" type="ORF">MRATA1EN1_LOCUS15888</name>
</gene>
<name>A0ABN8Z1X1_RANTA</name>
<accession>A0ABN8Z1X1</accession>
<proteinExistence type="predicted"/>
<feature type="region of interest" description="Disordered" evidence="1">
    <location>
        <begin position="43"/>
        <end position="62"/>
    </location>
</feature>
<reference evidence="2" key="1">
    <citation type="submission" date="2023-04" db="EMBL/GenBank/DDBJ databases">
        <authorList>
            <consortium name="ELIXIR-Norway"/>
        </authorList>
    </citation>
    <scope>NUCLEOTIDE SEQUENCE [LARGE SCALE GENOMIC DNA]</scope>
</reference>
<sequence>MLVWHGSSIQCVTRPRRKRSEAERETGCDAACIIRLGGGAVRTATPSGPGMRGEKLGPVSTGVSVRRPECDDLHRQPSSGLGPALPHQLGGRVLGHHLLLLSLQPWLLAVVEEQECQQRSRGSESIWRWNLGIQDLKMFTEDVRQRCRPGALENVGDRRPCPWVTGGCECEREGSGTGAKGNTIMERHELQREGVWGQSGQPQQDLEKAMALEVAQLGSLSPGSPFTVRRQAAASCPRAPLHAHSTALPPWGTVVTVVIMGIVRAALHLLLRRLGGLSLSPRRGGISASSSDQGSGLAEGGEEVPCKVAQGSIKTATCMYRGPRSPQCVQSPGPDQLLTGAGPTGRGLWGLQTREDPSEAVCVLSGRARMSPRPNVTLPWPLSWRRVEGEETLVVLCFGGEVRPVSFPWICRVLVSSVPWFLTVAVCSAGSRPVSALTCRHGAWLRELTRPVPGHCELEAGTALDLKPSWSCASRNIFLYDEVNTMCLMRPLVYLFQLPFWGGRMECTGVNGKQQACAKPVPYSGCGVMEGDVWLEPEEDRWQRQLQTTSFQLALEPPRLVFLQFGGLGWEVVDEEGIWRGSDVSVNHGDSRPVWQVRWHWRRPCGDLAEFLLLLEPRGGLFLLQMPEIVLCSSGELECTVSSGEGGSGPAKLAVSPVSSQTCDVTAAMPSCGAHELRLLSALRVM</sequence>
<feature type="region of interest" description="Disordered" evidence="1">
    <location>
        <begin position="281"/>
        <end position="302"/>
    </location>
</feature>